<keyword evidence="2" id="KW-1185">Reference proteome</keyword>
<reference evidence="1 2" key="1">
    <citation type="submission" date="2018-11" db="EMBL/GenBank/DDBJ databases">
        <authorList>
            <consortium name="Pathogen Informatics"/>
        </authorList>
    </citation>
    <scope>NUCLEOTIDE SEQUENCE [LARGE SCALE GENOMIC DNA]</scope>
    <source>
        <strain>Denwood</strain>
        <strain evidence="2">Zambia</strain>
    </source>
</reference>
<proteinExistence type="predicted"/>
<evidence type="ECO:0000313" key="1">
    <source>
        <dbReference type="EMBL" id="VDP29619.1"/>
    </source>
</evidence>
<gene>
    <name evidence="1" type="ORF">SMTD_LOCUS5649</name>
</gene>
<protein>
    <submittedName>
        <fullName evidence="1">Uncharacterized protein</fullName>
    </submittedName>
</protein>
<name>A0A183NU63_9TREM</name>
<dbReference type="EMBL" id="UZAL01027141">
    <property type="protein sequence ID" value="VDP29619.1"/>
    <property type="molecule type" value="Genomic_DNA"/>
</dbReference>
<accession>A0A183NU63</accession>
<sequence length="127" mass="14190">MGRPLDNMIWKKETRMVRDLQICVVIGGKVSPHNTTLVSPDHSTHNQIDCLCITEKSRKSTETTHADFPVVIIPPTIEEIRMAIRQIKSGKLAGPENIPLEALKSDMEATANMLDIALKKSLKKEKC</sequence>
<dbReference type="AlphaFoldDB" id="A0A183NU63"/>
<dbReference type="Proteomes" id="UP000269396">
    <property type="component" value="Unassembled WGS sequence"/>
</dbReference>
<evidence type="ECO:0000313" key="2">
    <source>
        <dbReference type="Proteomes" id="UP000269396"/>
    </source>
</evidence>
<organism evidence="1 2">
    <name type="scientific">Schistosoma mattheei</name>
    <dbReference type="NCBI Taxonomy" id="31246"/>
    <lineage>
        <taxon>Eukaryota</taxon>
        <taxon>Metazoa</taxon>
        <taxon>Spiralia</taxon>
        <taxon>Lophotrochozoa</taxon>
        <taxon>Platyhelminthes</taxon>
        <taxon>Trematoda</taxon>
        <taxon>Digenea</taxon>
        <taxon>Strigeidida</taxon>
        <taxon>Schistosomatoidea</taxon>
        <taxon>Schistosomatidae</taxon>
        <taxon>Schistosoma</taxon>
    </lineage>
</organism>